<dbReference type="AlphaFoldDB" id="A0A5C5XC58"/>
<protein>
    <recommendedName>
        <fullName evidence="2">DUF1559 domain-containing protein</fullName>
    </recommendedName>
</protein>
<gene>
    <name evidence="3" type="ORF">Pan54_07430</name>
</gene>
<evidence type="ECO:0000313" key="3">
    <source>
        <dbReference type="EMBL" id="TWT60031.1"/>
    </source>
</evidence>
<feature type="region of interest" description="Disordered" evidence="1">
    <location>
        <begin position="88"/>
        <end position="108"/>
    </location>
</feature>
<name>A0A5C5XC58_9PLAN</name>
<reference evidence="3 4" key="1">
    <citation type="submission" date="2019-02" db="EMBL/GenBank/DDBJ databases">
        <title>Deep-cultivation of Planctomycetes and their phenomic and genomic characterization uncovers novel biology.</title>
        <authorList>
            <person name="Wiegand S."/>
            <person name="Jogler M."/>
            <person name="Boedeker C."/>
            <person name="Pinto D."/>
            <person name="Vollmers J."/>
            <person name="Rivas-Marin E."/>
            <person name="Kohn T."/>
            <person name="Peeters S.H."/>
            <person name="Heuer A."/>
            <person name="Rast P."/>
            <person name="Oberbeckmann S."/>
            <person name="Bunk B."/>
            <person name="Jeske O."/>
            <person name="Meyerdierks A."/>
            <person name="Storesund J.E."/>
            <person name="Kallscheuer N."/>
            <person name="Luecker S."/>
            <person name="Lage O.M."/>
            <person name="Pohl T."/>
            <person name="Merkel B.J."/>
            <person name="Hornburger P."/>
            <person name="Mueller R.-W."/>
            <person name="Bruemmer F."/>
            <person name="Labrenz M."/>
            <person name="Spormann A.M."/>
            <person name="Op Den Camp H."/>
            <person name="Overmann J."/>
            <person name="Amann R."/>
            <person name="Jetten M.S.M."/>
            <person name="Mascher T."/>
            <person name="Medema M.H."/>
            <person name="Devos D.P."/>
            <person name="Kaster A.-K."/>
            <person name="Ovreas L."/>
            <person name="Rohde M."/>
            <person name="Galperin M.Y."/>
            <person name="Jogler C."/>
        </authorList>
    </citation>
    <scope>NUCLEOTIDE SEQUENCE [LARGE SCALE GENOMIC DNA]</scope>
    <source>
        <strain evidence="3 4">Pan54</strain>
    </source>
</reference>
<evidence type="ECO:0000259" key="2">
    <source>
        <dbReference type="Pfam" id="PF07596"/>
    </source>
</evidence>
<dbReference type="PANTHER" id="PTHR30093:SF2">
    <property type="entry name" value="TYPE II SECRETION SYSTEM PROTEIN H"/>
    <property type="match status" value="1"/>
</dbReference>
<dbReference type="InterPro" id="IPR027558">
    <property type="entry name" value="Pre_pil_HX9DG_C"/>
</dbReference>
<proteinExistence type="predicted"/>
<comment type="caution">
    <text evidence="3">The sequence shown here is derived from an EMBL/GenBank/DDBJ whole genome shotgun (WGS) entry which is preliminary data.</text>
</comment>
<evidence type="ECO:0000313" key="4">
    <source>
        <dbReference type="Proteomes" id="UP000316095"/>
    </source>
</evidence>
<evidence type="ECO:0000256" key="1">
    <source>
        <dbReference type="SAM" id="MobiDB-lite"/>
    </source>
</evidence>
<keyword evidence="4" id="KW-1185">Reference proteome</keyword>
<sequence>MQYRVTSSRSNIRQSFFIHLYPFLEQSAAYDQYNFNVNWHDATNTPVRVLHVPVMICPTDKTELWTTDASTSIRGNYGLNWGKGTWSDRDGDGTAESSGGTIDSFRPSSPPFGNCFGARIANMRDGTSNTLLVMEMVQMYSGDNDFRGWFWNDEPDAYSIYTRLTPNTSAPDIVPRCVNRPLENQPCVTASSNPNSVSVASRSMHAGGVQVLLGDGAVRFISDNISLEIYQGLSTMNGKEVIGEF</sequence>
<dbReference type="OrthoDB" id="270727at2"/>
<organism evidence="3 4">
    <name type="scientific">Rubinisphaera italica</name>
    <dbReference type="NCBI Taxonomy" id="2527969"/>
    <lineage>
        <taxon>Bacteria</taxon>
        <taxon>Pseudomonadati</taxon>
        <taxon>Planctomycetota</taxon>
        <taxon>Planctomycetia</taxon>
        <taxon>Planctomycetales</taxon>
        <taxon>Planctomycetaceae</taxon>
        <taxon>Rubinisphaera</taxon>
    </lineage>
</organism>
<dbReference type="Proteomes" id="UP000316095">
    <property type="component" value="Unassembled WGS sequence"/>
</dbReference>
<accession>A0A5C5XC58</accession>
<dbReference type="PANTHER" id="PTHR30093">
    <property type="entry name" value="GENERAL SECRETION PATHWAY PROTEIN G"/>
    <property type="match status" value="1"/>
</dbReference>
<dbReference type="Pfam" id="PF07596">
    <property type="entry name" value="SBP_bac_10"/>
    <property type="match status" value="1"/>
</dbReference>
<dbReference type="InterPro" id="IPR011453">
    <property type="entry name" value="DUF1559"/>
</dbReference>
<feature type="domain" description="DUF1559" evidence="2">
    <location>
        <begin position="11"/>
        <end position="226"/>
    </location>
</feature>
<dbReference type="EMBL" id="SJPG01000001">
    <property type="protein sequence ID" value="TWT60031.1"/>
    <property type="molecule type" value="Genomic_DNA"/>
</dbReference>
<dbReference type="NCBIfam" id="TIGR04294">
    <property type="entry name" value="pre_pil_HX9DG"/>
    <property type="match status" value="1"/>
</dbReference>